<comment type="caution">
    <text evidence="1">The sequence shown here is derived from an EMBL/GenBank/DDBJ whole genome shotgun (WGS) entry which is preliminary data.</text>
</comment>
<evidence type="ECO:0000313" key="1">
    <source>
        <dbReference type="EMBL" id="KAK4733702.1"/>
    </source>
</evidence>
<dbReference type="Proteomes" id="UP001311915">
    <property type="component" value="Unassembled WGS sequence"/>
</dbReference>
<gene>
    <name evidence="1" type="ORF">R3W88_007963</name>
</gene>
<evidence type="ECO:0008006" key="3">
    <source>
        <dbReference type="Google" id="ProtNLM"/>
    </source>
</evidence>
<organism evidence="1 2">
    <name type="scientific">Solanum pinnatisectum</name>
    <name type="common">tansyleaf nightshade</name>
    <dbReference type="NCBI Taxonomy" id="50273"/>
    <lineage>
        <taxon>Eukaryota</taxon>
        <taxon>Viridiplantae</taxon>
        <taxon>Streptophyta</taxon>
        <taxon>Embryophyta</taxon>
        <taxon>Tracheophyta</taxon>
        <taxon>Spermatophyta</taxon>
        <taxon>Magnoliopsida</taxon>
        <taxon>eudicotyledons</taxon>
        <taxon>Gunneridae</taxon>
        <taxon>Pentapetalae</taxon>
        <taxon>asterids</taxon>
        <taxon>lamiids</taxon>
        <taxon>Solanales</taxon>
        <taxon>Solanaceae</taxon>
        <taxon>Solanoideae</taxon>
        <taxon>Solaneae</taxon>
        <taxon>Solanum</taxon>
    </lineage>
</organism>
<evidence type="ECO:0000313" key="2">
    <source>
        <dbReference type="Proteomes" id="UP001311915"/>
    </source>
</evidence>
<dbReference type="AlphaFoldDB" id="A0AAV9M763"/>
<reference evidence="1 2" key="1">
    <citation type="submission" date="2023-10" db="EMBL/GenBank/DDBJ databases">
        <title>Genome-Wide Identification Analysis in wild type Solanum Pinnatisectum Reveals Some Genes Defensing Phytophthora Infestans.</title>
        <authorList>
            <person name="Sun C."/>
        </authorList>
    </citation>
    <scope>NUCLEOTIDE SEQUENCE [LARGE SCALE GENOMIC DNA]</scope>
    <source>
        <strain evidence="1">LQN</strain>
        <tissue evidence="1">Leaf</tissue>
    </source>
</reference>
<dbReference type="EMBL" id="JAWPEI010000002">
    <property type="protein sequence ID" value="KAK4733702.1"/>
    <property type="molecule type" value="Genomic_DNA"/>
</dbReference>
<keyword evidence="2" id="KW-1185">Reference proteome</keyword>
<name>A0AAV9M763_9SOLN</name>
<protein>
    <recommendedName>
        <fullName evidence="3">Integrase core domain containing protein</fullName>
    </recommendedName>
</protein>
<proteinExistence type="predicted"/>
<accession>A0AAV9M763</accession>
<sequence length="140" mass="15904">MATLFQLVRPRMQHAIEESKARIEQWVEHMMDQKVQAIHKHLDTFELRVLERPALTVDVTTLNKEIKSLRADITGLLSLSETEPESTPTIPIDNTVLNALFRDGMPLPDSSHTAGKRPRYSHTSDFIEGWESEQEGALAD</sequence>